<feature type="domain" description="C2H2-type" evidence="13">
    <location>
        <begin position="236"/>
        <end position="263"/>
    </location>
</feature>
<evidence type="ECO:0000256" key="11">
    <source>
        <dbReference type="PROSITE-ProRule" id="PRU00042"/>
    </source>
</evidence>
<dbReference type="Proteomes" id="UP000046395">
    <property type="component" value="Unassembled WGS sequence"/>
</dbReference>
<evidence type="ECO:0000256" key="2">
    <source>
        <dbReference type="ARBA" id="ARBA00006991"/>
    </source>
</evidence>
<dbReference type="Gene3D" id="3.30.160.60">
    <property type="entry name" value="Classic Zinc Finger"/>
    <property type="match status" value="6"/>
</dbReference>
<evidence type="ECO:0000313" key="14">
    <source>
        <dbReference type="Proteomes" id="UP000046395"/>
    </source>
</evidence>
<evidence type="ECO:0000256" key="6">
    <source>
        <dbReference type="ARBA" id="ARBA00022833"/>
    </source>
</evidence>
<feature type="domain" description="C2H2-type" evidence="13">
    <location>
        <begin position="151"/>
        <end position="178"/>
    </location>
</feature>
<dbReference type="FunFam" id="3.30.160.60:FF:001732">
    <property type="entry name" value="Zgc:162936"/>
    <property type="match status" value="1"/>
</dbReference>
<dbReference type="PROSITE" id="PS50157">
    <property type="entry name" value="ZINC_FINGER_C2H2_2"/>
    <property type="match status" value="6"/>
</dbReference>
<evidence type="ECO:0000256" key="10">
    <source>
        <dbReference type="ARBA" id="ARBA00023242"/>
    </source>
</evidence>
<dbReference type="GO" id="GO:0000978">
    <property type="term" value="F:RNA polymerase II cis-regulatory region sequence-specific DNA binding"/>
    <property type="evidence" value="ECO:0007669"/>
    <property type="project" value="TreeGrafter"/>
</dbReference>
<dbReference type="InterPro" id="IPR036236">
    <property type="entry name" value="Znf_C2H2_sf"/>
</dbReference>
<evidence type="ECO:0000256" key="8">
    <source>
        <dbReference type="ARBA" id="ARBA00023125"/>
    </source>
</evidence>
<dbReference type="Pfam" id="PF00096">
    <property type="entry name" value="zf-C2H2"/>
    <property type="match status" value="3"/>
</dbReference>
<dbReference type="InterPro" id="IPR013087">
    <property type="entry name" value="Znf_C2H2_type"/>
</dbReference>
<keyword evidence="6" id="KW-0862">Zinc</keyword>
<keyword evidence="10" id="KW-0539">Nucleus</keyword>
<dbReference type="SUPFAM" id="SSF57667">
    <property type="entry name" value="beta-beta-alpha zinc fingers"/>
    <property type="match status" value="3"/>
</dbReference>
<keyword evidence="5 11" id="KW-0863">Zinc-finger</keyword>
<dbReference type="FunFam" id="3.30.160.60:FF:000049">
    <property type="entry name" value="transcriptional repressor CTCF isoform X1"/>
    <property type="match status" value="2"/>
</dbReference>
<evidence type="ECO:0000256" key="1">
    <source>
        <dbReference type="ARBA" id="ARBA00004123"/>
    </source>
</evidence>
<dbReference type="STRING" id="70415.A0A5S6QLU8"/>
<comment type="similarity">
    <text evidence="2">Belongs to the krueppel C2H2-type zinc-finger protein family.</text>
</comment>
<evidence type="ECO:0000256" key="4">
    <source>
        <dbReference type="ARBA" id="ARBA00022737"/>
    </source>
</evidence>
<dbReference type="PANTHER" id="PTHR24388">
    <property type="entry name" value="ZINC FINGER PROTEIN"/>
    <property type="match status" value="1"/>
</dbReference>
<organism evidence="14 15">
    <name type="scientific">Trichuris muris</name>
    <name type="common">Mouse whipworm</name>
    <dbReference type="NCBI Taxonomy" id="70415"/>
    <lineage>
        <taxon>Eukaryota</taxon>
        <taxon>Metazoa</taxon>
        <taxon>Ecdysozoa</taxon>
        <taxon>Nematoda</taxon>
        <taxon>Enoplea</taxon>
        <taxon>Dorylaimia</taxon>
        <taxon>Trichinellida</taxon>
        <taxon>Trichuridae</taxon>
        <taxon>Trichuris</taxon>
    </lineage>
</organism>
<feature type="domain" description="C2H2-type" evidence="13">
    <location>
        <begin position="123"/>
        <end position="150"/>
    </location>
</feature>
<accession>A0A5S6QLU8</accession>
<name>A0A5S6QLU8_TRIMR</name>
<keyword evidence="7" id="KW-0805">Transcription regulation</keyword>
<evidence type="ECO:0000259" key="13">
    <source>
        <dbReference type="PROSITE" id="PS50157"/>
    </source>
</evidence>
<dbReference type="GO" id="GO:0005694">
    <property type="term" value="C:chromosome"/>
    <property type="evidence" value="ECO:0007669"/>
    <property type="project" value="UniProtKB-ARBA"/>
</dbReference>
<dbReference type="FunFam" id="3.30.160.60:FF:000373">
    <property type="entry name" value="Putative transcriptional repressor ctcf"/>
    <property type="match status" value="1"/>
</dbReference>
<feature type="domain" description="C2H2-type" evidence="13">
    <location>
        <begin position="264"/>
        <end position="292"/>
    </location>
</feature>
<dbReference type="GO" id="GO:0045893">
    <property type="term" value="P:positive regulation of DNA-templated transcription"/>
    <property type="evidence" value="ECO:0007669"/>
    <property type="project" value="UniProtKB-ARBA"/>
</dbReference>
<feature type="domain" description="C2H2-type" evidence="13">
    <location>
        <begin position="179"/>
        <end position="207"/>
    </location>
</feature>
<feature type="region of interest" description="Disordered" evidence="12">
    <location>
        <begin position="283"/>
        <end position="311"/>
    </location>
</feature>
<dbReference type="InterPro" id="IPR050527">
    <property type="entry name" value="Snail/Krueppel_Znf"/>
</dbReference>
<dbReference type="GO" id="GO:0008270">
    <property type="term" value="F:zinc ion binding"/>
    <property type="evidence" value="ECO:0007669"/>
    <property type="project" value="UniProtKB-KW"/>
</dbReference>
<protein>
    <submittedName>
        <fullName evidence="15">C2H2-type domain-containing protein</fullName>
    </submittedName>
</protein>
<dbReference type="SMART" id="SM00355">
    <property type="entry name" value="ZnF_C2H2"/>
    <property type="match status" value="6"/>
</dbReference>
<evidence type="ECO:0000256" key="5">
    <source>
        <dbReference type="ARBA" id="ARBA00022771"/>
    </source>
</evidence>
<evidence type="ECO:0000256" key="12">
    <source>
        <dbReference type="SAM" id="MobiDB-lite"/>
    </source>
</evidence>
<evidence type="ECO:0000256" key="7">
    <source>
        <dbReference type="ARBA" id="ARBA00023015"/>
    </source>
</evidence>
<evidence type="ECO:0000256" key="9">
    <source>
        <dbReference type="ARBA" id="ARBA00023163"/>
    </source>
</evidence>
<evidence type="ECO:0000313" key="15">
    <source>
        <dbReference type="WBParaSite" id="TMUE_2000007847.1"/>
    </source>
</evidence>
<keyword evidence="8" id="KW-0238">DNA-binding</keyword>
<dbReference type="WBParaSite" id="TMUE_2000007847.1">
    <property type="protein sequence ID" value="TMUE_2000007847.1"/>
    <property type="gene ID" value="WBGene00300025"/>
</dbReference>
<evidence type="ECO:0000256" key="3">
    <source>
        <dbReference type="ARBA" id="ARBA00022723"/>
    </source>
</evidence>
<keyword evidence="4" id="KW-0677">Repeat</keyword>
<reference evidence="15" key="1">
    <citation type="submission" date="2019-12" db="UniProtKB">
        <authorList>
            <consortium name="WormBaseParasite"/>
        </authorList>
    </citation>
    <scope>IDENTIFICATION</scope>
</reference>
<dbReference type="Pfam" id="PF23611">
    <property type="entry name" value="zf-C2H2_16"/>
    <property type="match status" value="1"/>
</dbReference>
<dbReference type="AlphaFoldDB" id="A0A5S6QLU8"/>
<keyword evidence="14" id="KW-1185">Reference proteome</keyword>
<dbReference type="PROSITE" id="PS00028">
    <property type="entry name" value="ZINC_FINGER_C2H2_1"/>
    <property type="match status" value="2"/>
</dbReference>
<dbReference type="FunFam" id="3.30.160.60:FF:001156">
    <property type="entry name" value="Zinc finger protein 407"/>
    <property type="match status" value="1"/>
</dbReference>
<feature type="domain" description="C2H2-type" evidence="13">
    <location>
        <begin position="208"/>
        <end position="235"/>
    </location>
</feature>
<dbReference type="PANTHER" id="PTHR24388:SF54">
    <property type="entry name" value="PROTEIN ESCARGOT"/>
    <property type="match status" value="1"/>
</dbReference>
<keyword evidence="3" id="KW-0479">Metal-binding</keyword>
<dbReference type="InterPro" id="IPR056438">
    <property type="entry name" value="Znf-C2H2_CTCF"/>
</dbReference>
<feature type="compositionally biased region" description="Polar residues" evidence="12">
    <location>
        <begin position="296"/>
        <end position="311"/>
    </location>
</feature>
<keyword evidence="9" id="KW-0804">Transcription</keyword>
<sequence length="311" mass="34902">MSQHILVPIAHNPDANGYQSGSTVLLPLVPNVLPDGSYEVVFSGLNIPQQQEVQNAGRSALIFLINGNEEERLSVMPVSTANLNQPNETIVAGTCARTTADTTVAQPVSSGKGTARSIDTGVFQCEFCDYANAKRYLVVRHMKSHSQERPFKCPMCERCFKTNSSLQNHVNTHTGLRPHQCKLCDLAFTTSGELIRHVRYKHTMEKPHKCSVCNYASVELSKLRRHIRSHTGERPYRCPQCDYASPDTYKLKRHLRVHTGERPYQCEQCQQRFTQSNSLKAHKNHCTGMTRPRNRVGQTKASKNCDSSSAM</sequence>
<proteinExistence type="inferred from homology"/>
<dbReference type="GO" id="GO:0005634">
    <property type="term" value="C:nucleus"/>
    <property type="evidence" value="ECO:0007669"/>
    <property type="project" value="UniProtKB-SubCell"/>
</dbReference>
<comment type="subcellular location">
    <subcellularLocation>
        <location evidence="1">Nucleus</location>
    </subcellularLocation>
</comment>
<dbReference type="GO" id="GO:0000981">
    <property type="term" value="F:DNA-binding transcription factor activity, RNA polymerase II-specific"/>
    <property type="evidence" value="ECO:0007669"/>
    <property type="project" value="TreeGrafter"/>
</dbReference>